<protein>
    <submittedName>
        <fullName evidence="2">Uncharacterized protein</fullName>
    </submittedName>
</protein>
<evidence type="ECO:0000313" key="2">
    <source>
        <dbReference type="EMBL" id="KAG1537390.1"/>
    </source>
</evidence>
<sequence>MQSVITSTFVGVFFPHSIEFDRNNDKGYFLLYEPYKANYSVKVIANVNLVQEMICGYDSEWDISRTSERKDPLILFATGVMKQQPTVRAFLGRVVEEKFHMQALALTIIPGISLVPERLKDLVHPQVAPLQLNEGVKEGYFYVNLSMNQEFSNGPEFYENTTNREELDDYEREILEEGRRRNQEARGDDVEIPNFTDNNEERQYNQYFTDEDEPYVPPENLLYVRRMSDSSENSQRNDRHSSENTHINERHTHQRNNFPEDILRSNHEDLSQLEDQWGAKQTRDSEVFTHNNLSEFDGMFLKSLYNMHK</sequence>
<proteinExistence type="predicted"/>
<dbReference type="EMBL" id="JAANIT010002139">
    <property type="protein sequence ID" value="KAG1537390.1"/>
    <property type="molecule type" value="Genomic_DNA"/>
</dbReference>
<dbReference type="Proteomes" id="UP000717996">
    <property type="component" value="Unassembled WGS sequence"/>
</dbReference>
<feature type="region of interest" description="Disordered" evidence="1">
    <location>
        <begin position="228"/>
        <end position="258"/>
    </location>
</feature>
<reference evidence="2" key="1">
    <citation type="journal article" date="2020" name="Microb. Genom.">
        <title>Genetic diversity of clinical and environmental Mucorales isolates obtained from an investigation of mucormycosis cases among solid organ transplant recipients.</title>
        <authorList>
            <person name="Nguyen M.H."/>
            <person name="Kaul D."/>
            <person name="Muto C."/>
            <person name="Cheng S.J."/>
            <person name="Richter R.A."/>
            <person name="Bruno V.M."/>
            <person name="Liu G."/>
            <person name="Beyhan S."/>
            <person name="Sundermann A.J."/>
            <person name="Mounaud S."/>
            <person name="Pasculle A.W."/>
            <person name="Nierman W.C."/>
            <person name="Driscoll E."/>
            <person name="Cumbie R."/>
            <person name="Clancy C.J."/>
            <person name="Dupont C.L."/>
        </authorList>
    </citation>
    <scope>NUCLEOTIDE SEQUENCE</scope>
    <source>
        <strain evidence="2">GL16</strain>
    </source>
</reference>
<evidence type="ECO:0000313" key="3">
    <source>
        <dbReference type="Proteomes" id="UP000717996"/>
    </source>
</evidence>
<evidence type="ECO:0000256" key="1">
    <source>
        <dbReference type="SAM" id="MobiDB-lite"/>
    </source>
</evidence>
<feature type="compositionally biased region" description="Basic and acidic residues" evidence="1">
    <location>
        <begin position="235"/>
        <end position="251"/>
    </location>
</feature>
<accession>A0A9P6Y1L2</accession>
<feature type="region of interest" description="Disordered" evidence="1">
    <location>
        <begin position="177"/>
        <end position="201"/>
    </location>
</feature>
<name>A0A9P6Y1L2_RHIOR</name>
<feature type="compositionally biased region" description="Basic and acidic residues" evidence="1">
    <location>
        <begin position="177"/>
        <end position="189"/>
    </location>
</feature>
<organism evidence="2 3">
    <name type="scientific">Rhizopus oryzae</name>
    <name type="common">Mucormycosis agent</name>
    <name type="synonym">Rhizopus arrhizus var. delemar</name>
    <dbReference type="NCBI Taxonomy" id="64495"/>
    <lineage>
        <taxon>Eukaryota</taxon>
        <taxon>Fungi</taxon>
        <taxon>Fungi incertae sedis</taxon>
        <taxon>Mucoromycota</taxon>
        <taxon>Mucoromycotina</taxon>
        <taxon>Mucoromycetes</taxon>
        <taxon>Mucorales</taxon>
        <taxon>Mucorineae</taxon>
        <taxon>Rhizopodaceae</taxon>
        <taxon>Rhizopus</taxon>
    </lineage>
</organism>
<dbReference type="AlphaFoldDB" id="A0A9P6Y1L2"/>
<comment type="caution">
    <text evidence="2">The sequence shown here is derived from an EMBL/GenBank/DDBJ whole genome shotgun (WGS) entry which is preliminary data.</text>
</comment>
<gene>
    <name evidence="2" type="ORF">G6F51_010401</name>
</gene>